<dbReference type="OrthoDB" id="5148048at2"/>
<organism evidence="1 2">
    <name type="scientific">Subtercola boreus</name>
    <dbReference type="NCBI Taxonomy" id="120213"/>
    <lineage>
        <taxon>Bacteria</taxon>
        <taxon>Bacillati</taxon>
        <taxon>Actinomycetota</taxon>
        <taxon>Actinomycetes</taxon>
        <taxon>Micrococcales</taxon>
        <taxon>Microbacteriaceae</taxon>
        <taxon>Subtercola</taxon>
    </lineage>
</organism>
<comment type="caution">
    <text evidence="1">The sequence shown here is derived from an EMBL/GenBank/DDBJ whole genome shotgun (WGS) entry which is preliminary data.</text>
</comment>
<evidence type="ECO:0000313" key="2">
    <source>
        <dbReference type="Proteomes" id="UP000256709"/>
    </source>
</evidence>
<gene>
    <name evidence="1" type="ORF">B7R21_11675</name>
</gene>
<protein>
    <submittedName>
        <fullName evidence="1">Uncharacterized protein</fullName>
    </submittedName>
</protein>
<accession>A0A3E0VQ20</accession>
<proteinExistence type="predicted"/>
<sequence>MTDTEDRIEGKVAQILTEQDLVINRGSLQGVRIGMRFAILSPRGADIKDPDTGEILDSVELAKTFVKIVDVKPKVAVGRTFRTIKSRGTSISALGFAFGTGEDRQETLRTSERRLQQDLSPSDSYVKIGDPAVQVIGDSFAGLEWDPS</sequence>
<dbReference type="RefSeq" id="WP_116283425.1">
    <property type="nucleotide sequence ID" value="NZ_NBXA01000022.1"/>
</dbReference>
<dbReference type="AlphaFoldDB" id="A0A3E0VQ20"/>
<evidence type="ECO:0000313" key="1">
    <source>
        <dbReference type="EMBL" id="RFA11986.1"/>
    </source>
</evidence>
<dbReference type="Proteomes" id="UP000256709">
    <property type="component" value="Unassembled WGS sequence"/>
</dbReference>
<name>A0A3E0VQ20_9MICO</name>
<reference evidence="1 2" key="1">
    <citation type="submission" date="2017-04" db="EMBL/GenBank/DDBJ databases">
        <title>Comparative genome analysis of Subtercola boreus.</title>
        <authorList>
            <person name="Cho Y.-J."/>
            <person name="Cho A."/>
            <person name="Kim O.-S."/>
            <person name="Lee J.-I."/>
        </authorList>
    </citation>
    <scope>NUCLEOTIDE SEQUENCE [LARGE SCALE GENOMIC DNA]</scope>
    <source>
        <strain evidence="1 2">P27444</strain>
    </source>
</reference>
<dbReference type="EMBL" id="NBXA01000022">
    <property type="protein sequence ID" value="RFA11986.1"/>
    <property type="molecule type" value="Genomic_DNA"/>
</dbReference>